<evidence type="ECO:0000313" key="1">
    <source>
        <dbReference type="EMBL" id="KAJ8724413.1"/>
    </source>
</evidence>
<gene>
    <name evidence="1" type="ORF">PYW08_015887</name>
</gene>
<keyword evidence="2" id="KW-1185">Reference proteome</keyword>
<reference evidence="1" key="1">
    <citation type="submission" date="2023-03" db="EMBL/GenBank/DDBJ databases">
        <title>Chromosome-level genomes of two armyworms, Mythimna separata and Mythimna loreyi, provide insights into the biosynthesis and reception of sex pheromones.</title>
        <authorList>
            <person name="Zhao H."/>
        </authorList>
    </citation>
    <scope>NUCLEOTIDE SEQUENCE</scope>
    <source>
        <strain evidence="1">BeijingLab</strain>
    </source>
</reference>
<dbReference type="EMBL" id="CM056784">
    <property type="protein sequence ID" value="KAJ8724413.1"/>
    <property type="molecule type" value="Genomic_DNA"/>
</dbReference>
<accession>A0ACC2QSJ6</accession>
<proteinExistence type="predicted"/>
<protein>
    <submittedName>
        <fullName evidence="1">Uncharacterized protein</fullName>
    </submittedName>
</protein>
<dbReference type="Proteomes" id="UP001231649">
    <property type="component" value="Chromosome 8"/>
</dbReference>
<organism evidence="1 2">
    <name type="scientific">Mythimna loreyi</name>
    <dbReference type="NCBI Taxonomy" id="667449"/>
    <lineage>
        <taxon>Eukaryota</taxon>
        <taxon>Metazoa</taxon>
        <taxon>Ecdysozoa</taxon>
        <taxon>Arthropoda</taxon>
        <taxon>Hexapoda</taxon>
        <taxon>Insecta</taxon>
        <taxon>Pterygota</taxon>
        <taxon>Neoptera</taxon>
        <taxon>Endopterygota</taxon>
        <taxon>Lepidoptera</taxon>
        <taxon>Glossata</taxon>
        <taxon>Ditrysia</taxon>
        <taxon>Noctuoidea</taxon>
        <taxon>Noctuidae</taxon>
        <taxon>Noctuinae</taxon>
        <taxon>Hadenini</taxon>
        <taxon>Mythimna</taxon>
    </lineage>
</organism>
<comment type="caution">
    <text evidence="1">The sequence shown here is derived from an EMBL/GenBank/DDBJ whole genome shotgun (WGS) entry which is preliminary data.</text>
</comment>
<evidence type="ECO:0000313" key="2">
    <source>
        <dbReference type="Proteomes" id="UP001231649"/>
    </source>
</evidence>
<name>A0ACC2QSJ6_9NEOP</name>
<sequence>MFRCIPLFKCNRQVECVDKRHCSLPTIPEDILRYSRSLEELFLDANHIRDLPKNFFRLHRLRRLGLSDNEIHKLPADIQNFENLVELDVSRNDIPDIPEDIKKLRALQIADFSSNPIPRLPAGFSQLRALTVLGLNDMSLTSLPSDFGSLISLQSLELRENLLKSLPESLKNLTRLQRLDLGDNDIEELPGFIGELPALEELWLDHNKLQYLPPEIGNLKALICLDVSENKLEKIPEEIGGLCSLTDLHLSQNMLETVPNGIGDLSKLAILKLDQNRLHTLNENVGRCTNLQELILTENFLLELPKSIGNLNELTVLNVDRNTLAEIPLEIGNMTLLGVLCLRDNKLTRLPNELGNCKSLHVLDVSGNRLQYLPYTLVNLELKAVWLSENQAQPLLTFQTDRDETTGENVLTCFLLPQLSYTQQPELEHTSEVGSGHWYRDHRFNSQSQELDRRESSISRDRDSDDENWEQKENSRTHSVKFTEDMPEVKETPFVRQNTPHPKDLKAKAQKLLAGRSPETAALQAAKQEPPTTNGITLSPPEHVQMPVETIEPVHTPQPLSELTQEEDSDTQTAADRESSEGENDENDDSDELERPRRVAWRATVEERGAPVQAGRLHRRDTPHHLKNKRVNQIDARRARDLIAQAIKKREQSEEPKTDGEETADDVHDGESVSERAESEARVVSDQRCIEVRIARTAGGLGLSIAGGRGSTPYVGDDDGIFISRVTPNGPAYMAGLRVGDKVLSVNGTSVVEVDHYYAVEVLKASGPTLTLVVTRDSPNSTRTHSRAPSGASHHSISSTTDTVSTLENGQVPTGRGIPNKPLIISNQYAQEFEPEYKEQAMNQTVPSVVTTVTNYSPSPTGQITTDTYQRLQASPPPPVTEPYIPPVYQQKVLVHTTLIRDGAGLGFSIAGGKGSPPYRDDSDAIYISRISPQGAAAKDGKMLVGDKVVSINGVDMESAPHEAAVSLLTGHERFVRLVLQRTITTEQGELMTRKSTSDEVREHKSSLQNVNITPTPKPTLNHVSTPIGNHTHTHSAPRVSTPVSPSVPVAPVAPAAPAAAPAPAAPTTVHKQATFAPTVPPQPAPRKLSQPNGQAKSTTNSASTPLTPGPNNVHGSNDDVFDDIQPSRPITNEEFQAMIPAHFLGGARAPAPHAPPERGVRVTVERAPAVVLPPPPATLGRVTETITKSTFTETTVTRITDNQLVEPLIIEDVTLVKEGGSLGFSIIGGTDHSCVPFGGKEPGIFISHVVPGGVAARSGKLRMGDRLLKVNGVELHGATHRDAVQLLLQPGATLTLTVRHDPLPNGFQDLTIIKQEGEKLGMHIKGGLNGQRGNPNDPNDEGVFISKINSGGAARRDGRLKVGMRLLEVNGVSLLGATHNEAVNALRSATNAPLHLVVCYGYTRPEKIITGSESGTAETGGSLSHSTSSLDRDDSTLHQHQQEQQYQQDLVEFEHEKQVAEMREKSTPEKVLDIVHAVESMALEPAPPISPELQHKTTTVVMSKHTLQPQSSSSIAAPPSPLAVFSQQKARTPPPSAPTPPPTPGTPVEPPRLQRPTRPPPAPPATPPTVATPASPAKQKPQVPRKPQTKRVSFTQEPMDEPEHYPISTNDTNIFRYSLHDEHDDERTEPMIIDTNDACEGFSSLLIRNQTTTELGVLRPVPKANRVLHADLIIPPPPLFDTYVSDSELIEDEEFEASLPPITVIPERILLPEPAVAETSMQSSNSTNSPETEIPPPIVNYDAFPNLVSGPVIPDAPLRSVIVSAVPSSQVFRTSELPVANDEYYKELSVSPSGEPDPPALLHAQYKTLPTVSHVPNSPCSLHPDQTYIDQRTMYVPVHRSLRDLRTDSSTPGMVHSNTYPPINPYPSLTTVAGTYNPYTCTVPVCSSNPIGLMNHKSHTALVSTLGQDINANITSSAPTNNDDAPKSVQSERRVRFGEVTTVAETDRMSNSSDPLREGSPTPASALKPAWSSKIKSFAIGEASPPHSGNFVKASVSDKKKFFENAMEESHKPSPKPEKVFTFLSADEVEKLKQEEERKMASLSRSELGSWSPGEDRQSGYSSHSDEEPYENGHSVSGGVSPSAKSQRRRAGRDGEVEDAATRAARRAAWRAARLRSLEQEALESQKVIKSMVGPASDILEDPPRENSNEKWPLPRIALRTKPGPILAVKEKEKLLDERITLRTEEFVCPATGETKVRTVEYIEKVIEKEVETTQEKIISLELTTSPSSETAPTDLEEAGISLGEGETEGGDSLQPDIVQVVNPLLDGGAGRVTAIPVGPTHRVTAYTEQPQ</sequence>